<feature type="transmembrane region" description="Helical" evidence="1">
    <location>
        <begin position="45"/>
        <end position="65"/>
    </location>
</feature>
<keyword evidence="3" id="KW-1185">Reference proteome</keyword>
<gene>
    <name evidence="2" type="ORF">ABW286_17420</name>
</gene>
<proteinExistence type="predicted"/>
<reference evidence="2 3" key="1">
    <citation type="submission" date="2024-07" db="EMBL/GenBank/DDBJ databases">
        <authorList>
            <person name="Dulla G.F.J."/>
            <person name="Delorm J.G."/>
        </authorList>
    </citation>
    <scope>NUCLEOTIDE SEQUENCE [LARGE SCALE GENOMIC DNA]</scope>
    <source>
        <strain evidence="2 3">JGD 233</strain>
    </source>
</reference>
<dbReference type="EMBL" id="JBFKZN010000009">
    <property type="protein sequence ID" value="MEW5290936.1"/>
    <property type="molecule type" value="Genomic_DNA"/>
</dbReference>
<name>A0ABV3N566_9GAMM</name>
<keyword evidence="1" id="KW-1133">Transmembrane helix</keyword>
<accession>A0ABV3N566</accession>
<evidence type="ECO:0000313" key="3">
    <source>
        <dbReference type="Proteomes" id="UP001554567"/>
    </source>
</evidence>
<feature type="transmembrane region" description="Helical" evidence="1">
    <location>
        <begin position="71"/>
        <end position="89"/>
    </location>
</feature>
<evidence type="ECO:0000313" key="2">
    <source>
        <dbReference type="EMBL" id="MEW5290936.1"/>
    </source>
</evidence>
<keyword evidence="1" id="KW-0472">Membrane</keyword>
<evidence type="ECO:0000256" key="1">
    <source>
        <dbReference type="SAM" id="Phobius"/>
    </source>
</evidence>
<comment type="caution">
    <text evidence="2">The sequence shown here is derived from an EMBL/GenBank/DDBJ whole genome shotgun (WGS) entry which is preliminary data.</text>
</comment>
<keyword evidence="1" id="KW-0812">Transmembrane</keyword>
<organism evidence="2 3">
    <name type="scientific">Erwinia papayae</name>
    <dbReference type="NCBI Taxonomy" id="206499"/>
    <lineage>
        <taxon>Bacteria</taxon>
        <taxon>Pseudomonadati</taxon>
        <taxon>Pseudomonadota</taxon>
        <taxon>Gammaproteobacteria</taxon>
        <taxon>Enterobacterales</taxon>
        <taxon>Erwiniaceae</taxon>
        <taxon>Erwinia</taxon>
    </lineage>
</organism>
<evidence type="ECO:0008006" key="4">
    <source>
        <dbReference type="Google" id="ProtNLM"/>
    </source>
</evidence>
<sequence>MNNMNYEQKLAESGFNTREISALRKTSEIDGHPYEWMLTQLKRRFIGSCGLLIMFAAIWVYTAITGNRDEVIAYTITLAIVSGIIYIFTPMKTAYKAFRFLRRNHF</sequence>
<protein>
    <recommendedName>
        <fullName evidence="4">Inner membrane protein</fullName>
    </recommendedName>
</protein>
<dbReference type="Proteomes" id="UP001554567">
    <property type="component" value="Unassembled WGS sequence"/>
</dbReference>